<dbReference type="Proteomes" id="UP000252167">
    <property type="component" value="Unassembled WGS sequence"/>
</dbReference>
<proteinExistence type="predicted"/>
<organism evidence="1 2">
    <name type="scientific">Glutamicibacter soli</name>
    <dbReference type="NCBI Taxonomy" id="453836"/>
    <lineage>
        <taxon>Bacteria</taxon>
        <taxon>Bacillati</taxon>
        <taxon>Actinomycetota</taxon>
        <taxon>Actinomycetes</taxon>
        <taxon>Micrococcales</taxon>
        <taxon>Micrococcaceae</taxon>
        <taxon>Glutamicibacter</taxon>
    </lineage>
</organism>
<comment type="caution">
    <text evidence="1">The sequence shown here is derived from an EMBL/GenBank/DDBJ whole genome shotgun (WGS) entry which is preliminary data.</text>
</comment>
<accession>A0A365Y954</accession>
<dbReference type="EMBL" id="POAF01000011">
    <property type="protein sequence ID" value="RBL98936.1"/>
    <property type="molecule type" value="Genomic_DNA"/>
</dbReference>
<evidence type="ECO:0000313" key="1">
    <source>
        <dbReference type="EMBL" id="RBL98936.1"/>
    </source>
</evidence>
<sequence length="62" mass="6929">MTHCAGGGEQVESGVLTNHANSLDHIFAGQQFINRGGQRFRDQNRHRLGTLTSSRERITHNI</sequence>
<gene>
    <name evidence="1" type="ORF">C1H84_17010</name>
</gene>
<protein>
    <submittedName>
        <fullName evidence="1">Uncharacterized protein</fullName>
    </submittedName>
</protein>
<evidence type="ECO:0000313" key="2">
    <source>
        <dbReference type="Proteomes" id="UP000252167"/>
    </source>
</evidence>
<reference evidence="1 2" key="1">
    <citation type="submission" date="2018-01" db="EMBL/GenBank/DDBJ databases">
        <title>Glutamicibacter soli strain NHPC-3 Whole genome sequence and assembly.</title>
        <authorList>
            <person name="Choudhury P."/>
            <person name="Gupta D."/>
            <person name="Sengupta K."/>
            <person name="Jawed A."/>
            <person name="Sultana N."/>
            <person name="Saha P."/>
        </authorList>
    </citation>
    <scope>NUCLEOTIDE SEQUENCE [LARGE SCALE GENOMIC DNA]</scope>
    <source>
        <strain evidence="1 2">NHPC-3</strain>
    </source>
</reference>
<keyword evidence="2" id="KW-1185">Reference proteome</keyword>
<dbReference type="AlphaFoldDB" id="A0A365Y954"/>
<name>A0A365Y954_9MICC</name>